<dbReference type="OrthoDB" id="9797162at2"/>
<keyword evidence="2" id="KW-1185">Reference proteome</keyword>
<dbReference type="Pfam" id="PF13646">
    <property type="entry name" value="HEAT_2"/>
    <property type="match status" value="1"/>
</dbReference>
<dbReference type="SUPFAM" id="SSF48371">
    <property type="entry name" value="ARM repeat"/>
    <property type="match status" value="1"/>
</dbReference>
<organism evidence="1 2">
    <name type="scientific">Ketogulonicigenium vulgare (strain WSH-001)</name>
    <dbReference type="NCBI Taxonomy" id="759362"/>
    <lineage>
        <taxon>Bacteria</taxon>
        <taxon>Pseudomonadati</taxon>
        <taxon>Pseudomonadota</taxon>
        <taxon>Alphaproteobacteria</taxon>
        <taxon>Rhodobacterales</taxon>
        <taxon>Roseobacteraceae</taxon>
        <taxon>Ketogulonicigenium</taxon>
    </lineage>
</organism>
<name>F9Y745_KETVW</name>
<reference evidence="1 2" key="1">
    <citation type="journal article" date="2011" name="J. Bacteriol.">
        <title>Complete genome sequence of the industrial strain Ketogulonicigenium vulgare WSH-001.</title>
        <authorList>
            <person name="Liu L."/>
            <person name="Li Y."/>
            <person name="Zhang J."/>
            <person name="Zhou Z."/>
            <person name="Liu J."/>
            <person name="Li X."/>
            <person name="Zhou J."/>
            <person name="Du G."/>
            <person name="Wang L."/>
            <person name="Chen J."/>
        </authorList>
    </citation>
    <scope>NUCLEOTIDE SEQUENCE [LARGE SCALE GENOMIC DNA]</scope>
    <source>
        <strain evidence="1 2">WSH-001</strain>
    </source>
</reference>
<dbReference type="EMBL" id="CP002018">
    <property type="protein sequence ID" value="AEM42235.1"/>
    <property type="molecule type" value="Genomic_DNA"/>
</dbReference>
<dbReference type="KEGG" id="kvl:KVU_2395"/>
<sequence length="251" mass="26957">MRRITDLDPAYVAALNAGAIPSATLTEGLAIDFAALLQAAVPALPSAACAQMHAAAGEGITRRMAKAAQLIADHQGLAALPALMDHTSDTVRGWACYLIGGADSLALPARLEMIRPLADDPHFGVREWAWMAVRPHIAADPAAAISYLTGWTDDPSARIRRFASEATRPRGVWCAHITSLRQDPGSALSLLQPLRADPAAYVQDSVANWLNDASKDRPDWVRALCADWLAESPAPETARICKRALRTVNKR</sequence>
<dbReference type="HOGENOM" id="CLU_088207_0_0_5"/>
<evidence type="ECO:0008006" key="3">
    <source>
        <dbReference type="Google" id="ProtNLM"/>
    </source>
</evidence>
<evidence type="ECO:0000313" key="1">
    <source>
        <dbReference type="EMBL" id="AEM42235.1"/>
    </source>
</evidence>
<dbReference type="eggNOG" id="COG4335">
    <property type="taxonomic scope" value="Bacteria"/>
</dbReference>
<dbReference type="PATRIC" id="fig|759362.5.peg.2490"/>
<dbReference type="Gene3D" id="1.25.40.290">
    <property type="entry name" value="ARM repeat domains"/>
    <property type="match status" value="1"/>
</dbReference>
<dbReference type="AlphaFoldDB" id="F9Y745"/>
<accession>F9Y745</accession>
<proteinExistence type="predicted"/>
<gene>
    <name evidence="1" type="ordered locus">KVU_2395</name>
</gene>
<protein>
    <recommendedName>
        <fullName evidence="3">DNA alkylation repair protein</fullName>
    </recommendedName>
</protein>
<dbReference type="InterPro" id="IPR016024">
    <property type="entry name" value="ARM-type_fold"/>
</dbReference>
<evidence type="ECO:0000313" key="2">
    <source>
        <dbReference type="Proteomes" id="UP000000692"/>
    </source>
</evidence>
<dbReference type="Proteomes" id="UP000000692">
    <property type="component" value="Chromosome"/>
</dbReference>
<dbReference type="RefSeq" id="WP_014538091.1">
    <property type="nucleotide sequence ID" value="NC_017384.1"/>
</dbReference>